<dbReference type="RefSeq" id="WP_160197326.1">
    <property type="nucleotide sequence ID" value="NZ_QXXA01000009.1"/>
</dbReference>
<dbReference type="FunFam" id="3.40.50.300:FF:000590">
    <property type="entry name" value="Ribosome biogenesis GTPase A"/>
    <property type="match status" value="1"/>
</dbReference>
<evidence type="ECO:0000313" key="8">
    <source>
        <dbReference type="Proteomes" id="UP000467132"/>
    </source>
</evidence>
<dbReference type="SUPFAM" id="SSF52540">
    <property type="entry name" value="P-loop containing nucleoside triphosphate hydrolases"/>
    <property type="match status" value="1"/>
</dbReference>
<comment type="similarity">
    <text evidence="4">Belongs to the TRAFAC class YlqF/YawG GTPase family. MTG1 subfamily.</text>
</comment>
<comment type="caution">
    <text evidence="7">The sequence shown here is derived from an EMBL/GenBank/DDBJ whole genome shotgun (WGS) entry which is preliminary data.</text>
</comment>
<comment type="subcellular location">
    <subcellularLocation>
        <location evidence="4">Cytoplasm</location>
    </subcellularLocation>
</comment>
<dbReference type="GO" id="GO:0003924">
    <property type="term" value="F:GTPase activity"/>
    <property type="evidence" value="ECO:0007669"/>
    <property type="project" value="TreeGrafter"/>
</dbReference>
<dbReference type="InterPro" id="IPR006073">
    <property type="entry name" value="GTP-bd"/>
</dbReference>
<dbReference type="InterPro" id="IPR030378">
    <property type="entry name" value="G_CP_dom"/>
</dbReference>
<dbReference type="Gene3D" id="3.40.50.300">
    <property type="entry name" value="P-loop containing nucleotide triphosphate hydrolases"/>
    <property type="match status" value="1"/>
</dbReference>
<keyword evidence="3 4" id="KW-0342">GTP-binding</keyword>
<dbReference type="InterPro" id="IPR023179">
    <property type="entry name" value="GTP-bd_ortho_bundle_sf"/>
</dbReference>
<dbReference type="PANTHER" id="PTHR45782">
    <property type="entry name" value="MITOCHONDRIAL RIBOSOME-ASSOCIATED GTPASE 1"/>
    <property type="match status" value="1"/>
</dbReference>
<dbReference type="PROSITE" id="PS51721">
    <property type="entry name" value="G_CP"/>
    <property type="match status" value="1"/>
</dbReference>
<reference evidence="7 8" key="1">
    <citation type="submission" date="2018-08" db="EMBL/GenBank/DDBJ databases">
        <title>Murine metabolic-syndrome-specific gut microbial biobank.</title>
        <authorList>
            <person name="Liu C."/>
        </authorList>
    </citation>
    <scope>NUCLEOTIDE SEQUENCE [LARGE SCALE GENOMIC DNA]</scope>
    <source>
        <strain evidence="7 8">583</strain>
    </source>
</reference>
<evidence type="ECO:0000256" key="4">
    <source>
        <dbReference type="PIRNR" id="PIRNR006230"/>
    </source>
</evidence>
<dbReference type="CDD" id="cd01856">
    <property type="entry name" value="YlqF"/>
    <property type="match status" value="1"/>
</dbReference>
<feature type="binding site" evidence="5">
    <location>
        <begin position="130"/>
        <end position="135"/>
    </location>
    <ligand>
        <name>GTP</name>
        <dbReference type="ChEBI" id="CHEBI:37565"/>
    </ligand>
</feature>
<keyword evidence="2 4" id="KW-0547">Nucleotide-binding</keyword>
<keyword evidence="8" id="KW-1185">Reference proteome</keyword>
<evidence type="ECO:0000256" key="1">
    <source>
        <dbReference type="ARBA" id="ARBA00014898"/>
    </source>
</evidence>
<protein>
    <recommendedName>
        <fullName evidence="1 4">Ribosome biogenesis GTPase A</fullName>
    </recommendedName>
</protein>
<dbReference type="EMBL" id="QXXA01000009">
    <property type="protein sequence ID" value="NBI06840.1"/>
    <property type="molecule type" value="Genomic_DNA"/>
</dbReference>
<feature type="binding site" evidence="5">
    <location>
        <begin position="58"/>
        <end position="61"/>
    </location>
    <ligand>
        <name>GTP</name>
        <dbReference type="ChEBI" id="CHEBI:37565"/>
    </ligand>
</feature>
<dbReference type="Gene3D" id="1.10.1580.10">
    <property type="match status" value="1"/>
</dbReference>
<evidence type="ECO:0000256" key="5">
    <source>
        <dbReference type="PIRSR" id="PIRSR006230-1"/>
    </source>
</evidence>
<evidence type="ECO:0000313" key="7">
    <source>
        <dbReference type="EMBL" id="NBI06840.1"/>
    </source>
</evidence>
<dbReference type="Proteomes" id="UP000467132">
    <property type="component" value="Unassembled WGS sequence"/>
</dbReference>
<proteinExistence type="inferred from homology"/>
<keyword evidence="4" id="KW-0963">Cytoplasm</keyword>
<gene>
    <name evidence="7" type="primary">ylqF</name>
    <name evidence="7" type="ORF">D3Z33_08245</name>
</gene>
<comment type="function">
    <text evidence="4">Required for a late step of 50S ribosomal subunit assembly. Has GTPase activity.</text>
</comment>
<dbReference type="InterPro" id="IPR019991">
    <property type="entry name" value="GTP-bd_ribosome_bgen"/>
</dbReference>
<feature type="binding site" evidence="5">
    <location>
        <position position="174"/>
    </location>
    <ligand>
        <name>GTP</name>
        <dbReference type="ChEBI" id="CHEBI:37565"/>
    </ligand>
</feature>
<evidence type="ECO:0000259" key="6">
    <source>
        <dbReference type="PROSITE" id="PS51721"/>
    </source>
</evidence>
<dbReference type="InterPro" id="IPR027417">
    <property type="entry name" value="P-loop_NTPase"/>
</dbReference>
<dbReference type="PRINTS" id="PR00326">
    <property type="entry name" value="GTP1OBG"/>
</dbReference>
<dbReference type="Pfam" id="PF01926">
    <property type="entry name" value="MMR_HSR1"/>
    <property type="match status" value="1"/>
</dbReference>
<evidence type="ECO:0000256" key="2">
    <source>
        <dbReference type="ARBA" id="ARBA00022741"/>
    </source>
</evidence>
<dbReference type="GO" id="GO:0005737">
    <property type="term" value="C:cytoplasm"/>
    <property type="evidence" value="ECO:0007669"/>
    <property type="project" value="UniProtKB-SubCell"/>
</dbReference>
<feature type="domain" description="CP-type G" evidence="6">
    <location>
        <begin position="13"/>
        <end position="178"/>
    </location>
</feature>
<dbReference type="AlphaFoldDB" id="A0A845QXG0"/>
<dbReference type="PANTHER" id="PTHR45782:SF4">
    <property type="entry name" value="MITOCHONDRIAL RIBOSOME-ASSOCIATED GTPASE 1"/>
    <property type="match status" value="1"/>
</dbReference>
<name>A0A845QXG0_9CLOT</name>
<dbReference type="OrthoDB" id="9779790at2"/>
<evidence type="ECO:0000256" key="3">
    <source>
        <dbReference type="ARBA" id="ARBA00023134"/>
    </source>
</evidence>
<accession>A0A845QXG0</accession>
<dbReference type="InterPro" id="IPR016478">
    <property type="entry name" value="GTPase_MTG1"/>
</dbReference>
<dbReference type="PIRSF" id="PIRSF006230">
    <property type="entry name" value="MG442"/>
    <property type="match status" value="1"/>
</dbReference>
<dbReference type="GO" id="GO:0005525">
    <property type="term" value="F:GTP binding"/>
    <property type="evidence" value="ECO:0007669"/>
    <property type="project" value="UniProtKB-KW"/>
</dbReference>
<sequence>MNINWFPGHMKKTRELIQKNLKLVDVVYEIIDSRIPLSSRNPEIDKLIGDKPRIVVMNKSDLSDTNINKEWINYFNKKGINTLLIDAIKNKGISELVKQTEIVIKEKKERQLDRGIKNKPIRAMIVGVPNVGKSTLINSLSRRKSAKTGDKPGVTKGKQWIKLKGNIQLLDTPGILWPKFEEQEVARNLAFTGAIKDEIMDIETLALKLVEKLIKIAPFKLEKRYDIEIKEKSALEVMEKIALKRGAILKGAEIDYTRVANIILDEFRSGIIGNITLERPS</sequence>
<dbReference type="NCBIfam" id="TIGR03596">
    <property type="entry name" value="GTPase_YlqF"/>
    <property type="match status" value="1"/>
</dbReference>
<dbReference type="GO" id="GO:0006412">
    <property type="term" value="P:translation"/>
    <property type="evidence" value="ECO:0007669"/>
    <property type="project" value="TreeGrafter"/>
</dbReference>
<organism evidence="7 8">
    <name type="scientific">Senegalia massiliensis</name>
    <dbReference type="NCBI Taxonomy" id="1720316"/>
    <lineage>
        <taxon>Bacteria</taxon>
        <taxon>Bacillati</taxon>
        <taxon>Bacillota</taxon>
        <taxon>Clostridia</taxon>
        <taxon>Eubacteriales</taxon>
        <taxon>Clostridiaceae</taxon>
        <taxon>Senegalia</taxon>
    </lineage>
</organism>